<evidence type="ECO:0000313" key="3">
    <source>
        <dbReference type="EMBL" id="GJN87180.1"/>
    </source>
</evidence>
<feature type="region of interest" description="Disordered" evidence="1">
    <location>
        <begin position="244"/>
        <end position="295"/>
    </location>
</feature>
<dbReference type="EMBL" id="BQKY01000001">
    <property type="protein sequence ID" value="GJN87180.1"/>
    <property type="molecule type" value="Genomic_DNA"/>
</dbReference>
<feature type="region of interest" description="Disordered" evidence="1">
    <location>
        <begin position="192"/>
        <end position="212"/>
    </location>
</feature>
<dbReference type="GO" id="GO:0044820">
    <property type="term" value="P:mitotic telomere tethering at nuclear periphery"/>
    <property type="evidence" value="ECO:0007669"/>
    <property type="project" value="TreeGrafter"/>
</dbReference>
<evidence type="ECO:0000259" key="2">
    <source>
        <dbReference type="PROSITE" id="PS51299"/>
    </source>
</evidence>
<reference evidence="3 4" key="1">
    <citation type="submission" date="2021-12" db="EMBL/GenBank/DDBJ databases">
        <title>High titer production of polyol ester of fatty acids by Rhodotorula paludigena BS15 towards product separation-free biomass refinery.</title>
        <authorList>
            <person name="Mano J."/>
            <person name="Ono H."/>
            <person name="Tanaka T."/>
            <person name="Naito K."/>
            <person name="Sushida H."/>
            <person name="Ike M."/>
            <person name="Tokuyasu K."/>
            <person name="Kitaoka M."/>
        </authorList>
    </citation>
    <scope>NUCLEOTIDE SEQUENCE [LARGE SCALE GENOMIC DNA]</scope>
    <source>
        <strain evidence="3 4">BS15</strain>
    </source>
</reference>
<feature type="compositionally biased region" description="Low complexity" evidence="1">
    <location>
        <begin position="34"/>
        <end position="57"/>
    </location>
</feature>
<dbReference type="InterPro" id="IPR036887">
    <property type="entry name" value="HTH_APSES_sf"/>
</dbReference>
<evidence type="ECO:0000256" key="1">
    <source>
        <dbReference type="SAM" id="MobiDB-lite"/>
    </source>
</evidence>
<comment type="caution">
    <text evidence="3">The sequence shown here is derived from an EMBL/GenBank/DDBJ whole genome shotgun (WGS) entry which is preliminary data.</text>
</comment>
<feature type="region of interest" description="Disordered" evidence="1">
    <location>
        <begin position="1"/>
        <end position="99"/>
    </location>
</feature>
<name>A0AAV5GBV4_9BASI</name>
<dbReference type="PANTHER" id="PTHR38044:SF1">
    <property type="entry name" value="BOUQUET FORMATION PROTEIN 4"/>
    <property type="match status" value="1"/>
</dbReference>
<dbReference type="Gene3D" id="3.10.260.10">
    <property type="entry name" value="Transcription regulator HTH, APSES-type DNA-binding domain"/>
    <property type="match status" value="1"/>
</dbReference>
<feature type="compositionally biased region" description="Polar residues" evidence="1">
    <location>
        <begin position="277"/>
        <end position="292"/>
    </location>
</feature>
<proteinExistence type="predicted"/>
<dbReference type="GO" id="GO:0003677">
    <property type="term" value="F:DNA binding"/>
    <property type="evidence" value="ECO:0007669"/>
    <property type="project" value="InterPro"/>
</dbReference>
<dbReference type="PANTHER" id="PTHR38044">
    <property type="entry name" value="BOUQUET FORMATION PROTEIN 4"/>
    <property type="match status" value="1"/>
</dbReference>
<keyword evidence="4" id="KW-1185">Reference proteome</keyword>
<sequence>MAGRNASKSPQPPVRRSTRGSTPTRDLASPPPSTRTTRSSAVGLPASASTPSLASLVPPVPDVGLPTSPRGMRKSTSTRALSPRVAARTQRPSLPSHAANKLLADEAKGAGSGRAHRLPKVKTQTLHLGEDNGTITIARIKCPVPKGVPGHIIKRFDTDAVSASSLFRAAFPTASADEETLEMRWVAVGSRGTYGDTAKAGNEEDESKKLSGTWIPSSHASLLAQEYGIERYAVELIQFVEAGTQEDGTPEPPTPSVSNDSPAVRSPRSKRARVSSPLANKASSSTTQSLSGATGPGVSILQTLATSEAGAVTETTEVKVDVPVSAAGLDDAPQFASDADAQIAAAQALVDNLKEQHVLADLSEATHIPDPHPASKKKRALEVDADDEALPESGTLADALGTVDNRSFLSKLFRRNAKRKPTQASRETRALPAPRAAAALPVPEVIVREEDDLEGGRRWVAGLGLAVAVGATAAAPYLFG</sequence>
<evidence type="ECO:0000313" key="4">
    <source>
        <dbReference type="Proteomes" id="UP001342314"/>
    </source>
</evidence>
<dbReference type="SUPFAM" id="SSF54616">
    <property type="entry name" value="DNA-binding domain of Mlu1-box binding protein MBP1"/>
    <property type="match status" value="1"/>
</dbReference>
<dbReference type="Proteomes" id="UP001342314">
    <property type="component" value="Unassembled WGS sequence"/>
</dbReference>
<dbReference type="PROSITE" id="PS51299">
    <property type="entry name" value="HTH_APSES"/>
    <property type="match status" value="1"/>
</dbReference>
<organism evidence="3 4">
    <name type="scientific">Rhodotorula paludigena</name>
    <dbReference type="NCBI Taxonomy" id="86838"/>
    <lineage>
        <taxon>Eukaryota</taxon>
        <taxon>Fungi</taxon>
        <taxon>Dikarya</taxon>
        <taxon>Basidiomycota</taxon>
        <taxon>Pucciniomycotina</taxon>
        <taxon>Microbotryomycetes</taxon>
        <taxon>Sporidiobolales</taxon>
        <taxon>Sporidiobolaceae</taxon>
        <taxon>Rhodotorula</taxon>
    </lineage>
</organism>
<gene>
    <name evidence="3" type="ORF">Rhopal_000125-T1</name>
</gene>
<dbReference type="InterPro" id="IPR003163">
    <property type="entry name" value="Tscrpt_reg_HTH_APSES-type"/>
</dbReference>
<dbReference type="GO" id="GO:1990862">
    <property type="term" value="C:nuclear membrane complex Bqt3-Bqt4"/>
    <property type="evidence" value="ECO:0007669"/>
    <property type="project" value="InterPro"/>
</dbReference>
<protein>
    <recommendedName>
        <fullName evidence="2">HTH APSES-type domain-containing protein</fullName>
    </recommendedName>
</protein>
<feature type="domain" description="HTH APSES-type" evidence="2">
    <location>
        <begin position="129"/>
        <end position="252"/>
    </location>
</feature>
<dbReference type="InterPro" id="IPR037548">
    <property type="entry name" value="Bqt4"/>
</dbReference>
<dbReference type="GO" id="GO:0070197">
    <property type="term" value="P:meiotic attachment of telomere to nuclear envelope"/>
    <property type="evidence" value="ECO:0007669"/>
    <property type="project" value="InterPro"/>
</dbReference>
<accession>A0AAV5GBV4</accession>
<dbReference type="AlphaFoldDB" id="A0AAV5GBV4"/>
<feature type="region of interest" description="Disordered" evidence="1">
    <location>
        <begin position="414"/>
        <end position="434"/>
    </location>
</feature>